<sequence length="280" mass="29759">MTPPAWVPPVRRVPDLQPPASSSLSPASSSPACPLFHAETSRSASLPATVALPPLFRLRPPLPRPLCAGRRRHHLSRHRNAVLFPGQATASPEFRQNAVARTGLSFLLVDVSSGSPFCHARASAGAAVPSLGTPPVPPRPCTGRPHLNHLRHRSGVFRAVLVSVQLLPAALIASSLVPVVVLSSFPVVVAPVVVFVLGSVSSSLVLAASRLRARIAAEVVPSPFASVVPEPSPSRSFVFVVPTPHRMVLLSFRRFSKRGLRSSPKVRKAVLSEQGKSHHP</sequence>
<evidence type="ECO:0000313" key="4">
    <source>
        <dbReference type="EMBL" id="BAD30852.1"/>
    </source>
</evidence>
<evidence type="ECO:0000313" key="5">
    <source>
        <dbReference type="Proteomes" id="UP000000763"/>
    </source>
</evidence>
<reference evidence="3" key="2">
    <citation type="submission" date="2002-05" db="EMBL/GenBank/DDBJ databases">
        <title>Oryza sativa nipponbare(GA3) genomic DNA, chromosome 7, PAC clone:P0474B11.</title>
        <authorList>
            <person name="Sasaki T."/>
            <person name="Matsumoto T."/>
            <person name="Katayose Y."/>
        </authorList>
    </citation>
    <scope>NUCLEOTIDE SEQUENCE</scope>
</reference>
<reference evidence="5" key="3">
    <citation type="journal article" date="2005" name="Nature">
        <title>The map-based sequence of the rice genome.</title>
        <authorList>
            <consortium name="International rice genome sequencing project (IRGSP)"/>
            <person name="Matsumoto T."/>
            <person name="Wu J."/>
            <person name="Kanamori H."/>
            <person name="Katayose Y."/>
            <person name="Fujisawa M."/>
            <person name="Namiki N."/>
            <person name="Mizuno H."/>
            <person name="Yamamoto K."/>
            <person name="Antonio B.A."/>
            <person name="Baba T."/>
            <person name="Sakata K."/>
            <person name="Nagamura Y."/>
            <person name="Aoki H."/>
            <person name="Arikawa K."/>
            <person name="Arita K."/>
            <person name="Bito T."/>
            <person name="Chiden Y."/>
            <person name="Fujitsuka N."/>
            <person name="Fukunaka R."/>
            <person name="Hamada M."/>
            <person name="Harada C."/>
            <person name="Hayashi A."/>
            <person name="Hijishita S."/>
            <person name="Honda M."/>
            <person name="Hosokawa S."/>
            <person name="Ichikawa Y."/>
            <person name="Idonuma A."/>
            <person name="Iijima M."/>
            <person name="Ikeda M."/>
            <person name="Ikeno M."/>
            <person name="Ito K."/>
            <person name="Ito S."/>
            <person name="Ito T."/>
            <person name="Ito Y."/>
            <person name="Ito Y."/>
            <person name="Iwabuchi A."/>
            <person name="Kamiya K."/>
            <person name="Karasawa W."/>
            <person name="Kurita K."/>
            <person name="Katagiri S."/>
            <person name="Kikuta A."/>
            <person name="Kobayashi H."/>
            <person name="Kobayashi N."/>
            <person name="Machita K."/>
            <person name="Maehara T."/>
            <person name="Masukawa M."/>
            <person name="Mizubayashi T."/>
            <person name="Mukai Y."/>
            <person name="Nagasaki H."/>
            <person name="Nagata Y."/>
            <person name="Naito S."/>
            <person name="Nakashima M."/>
            <person name="Nakama Y."/>
            <person name="Nakamichi Y."/>
            <person name="Nakamura M."/>
            <person name="Meguro A."/>
            <person name="Negishi M."/>
            <person name="Ohta I."/>
            <person name="Ohta T."/>
            <person name="Okamoto M."/>
            <person name="Ono N."/>
            <person name="Saji S."/>
            <person name="Sakaguchi M."/>
            <person name="Sakai K."/>
            <person name="Shibata M."/>
            <person name="Shimokawa T."/>
            <person name="Song J."/>
            <person name="Takazaki Y."/>
            <person name="Terasawa K."/>
            <person name="Tsugane M."/>
            <person name="Tsuji K."/>
            <person name="Ueda S."/>
            <person name="Waki K."/>
            <person name="Yamagata H."/>
            <person name="Yamamoto M."/>
            <person name="Yamamoto S."/>
            <person name="Yamane H."/>
            <person name="Yoshiki S."/>
            <person name="Yoshihara R."/>
            <person name="Yukawa K."/>
            <person name="Zhong H."/>
            <person name="Yano M."/>
            <person name="Yuan Q."/>
            <person name="Ouyang S."/>
            <person name="Liu J."/>
            <person name="Jones K.M."/>
            <person name="Gansberger K."/>
            <person name="Moffat K."/>
            <person name="Hill J."/>
            <person name="Bera J."/>
            <person name="Fadrosh D."/>
            <person name="Jin S."/>
            <person name="Johri S."/>
            <person name="Kim M."/>
            <person name="Overton L."/>
            <person name="Reardon M."/>
            <person name="Tsitrin T."/>
            <person name="Vuong H."/>
            <person name="Weaver B."/>
            <person name="Ciecko A."/>
            <person name="Tallon L."/>
            <person name="Jackson J."/>
            <person name="Pai G."/>
            <person name="Aken S.V."/>
            <person name="Utterback T."/>
            <person name="Reidmuller S."/>
            <person name="Feldblyum T."/>
            <person name="Hsiao J."/>
            <person name="Zismann V."/>
            <person name="Iobst S."/>
            <person name="de Vazeille A.R."/>
            <person name="Buell C.R."/>
            <person name="Ying K."/>
            <person name="Li Y."/>
            <person name="Lu T."/>
            <person name="Huang Y."/>
            <person name="Zhao Q."/>
            <person name="Feng Q."/>
            <person name="Zhang L."/>
            <person name="Zhu J."/>
            <person name="Weng Q."/>
            <person name="Mu J."/>
            <person name="Lu Y."/>
            <person name="Fan D."/>
            <person name="Liu Y."/>
            <person name="Guan J."/>
            <person name="Zhang Y."/>
            <person name="Yu S."/>
            <person name="Liu X."/>
            <person name="Zhang Y."/>
            <person name="Hong G."/>
            <person name="Han B."/>
            <person name="Choisne N."/>
            <person name="Demange N."/>
            <person name="Orjeda G."/>
            <person name="Samain S."/>
            <person name="Cattolico L."/>
            <person name="Pelletier E."/>
            <person name="Couloux A."/>
            <person name="Segurens B."/>
            <person name="Wincker P."/>
            <person name="D'Hont A."/>
            <person name="Scarpelli C."/>
            <person name="Weissenbach J."/>
            <person name="Salanoubat M."/>
            <person name="Quetier F."/>
            <person name="Yu Y."/>
            <person name="Kim H.R."/>
            <person name="Rambo T."/>
            <person name="Currie J."/>
            <person name="Collura K."/>
            <person name="Luo M."/>
            <person name="Yang T."/>
            <person name="Ammiraju J.S.S."/>
            <person name="Engler F."/>
            <person name="Soderlund C."/>
            <person name="Wing R.A."/>
            <person name="Palmer L.E."/>
            <person name="de la Bastide M."/>
            <person name="Spiegel L."/>
            <person name="Nascimento L."/>
            <person name="Zutavern T."/>
            <person name="O'Shaughnessy A."/>
            <person name="Dike S."/>
            <person name="Dedhia N."/>
            <person name="Preston R."/>
            <person name="Balija V."/>
            <person name="McCombie W.R."/>
            <person name="Chow T."/>
            <person name="Chen H."/>
            <person name="Chung M."/>
            <person name="Chen C."/>
            <person name="Shaw J."/>
            <person name="Wu H."/>
            <person name="Hsiao K."/>
            <person name="Chao Y."/>
            <person name="Chu M."/>
            <person name="Cheng C."/>
            <person name="Hour A."/>
            <person name="Lee P."/>
            <person name="Lin S."/>
            <person name="Lin Y."/>
            <person name="Liou J."/>
            <person name="Liu S."/>
            <person name="Hsing Y."/>
            <person name="Raghuvanshi S."/>
            <person name="Mohanty A."/>
            <person name="Bharti A.K."/>
            <person name="Gaur A."/>
            <person name="Gupta V."/>
            <person name="Kumar D."/>
            <person name="Ravi V."/>
            <person name="Vij S."/>
            <person name="Kapur A."/>
            <person name="Khurana P."/>
            <person name="Khurana P."/>
            <person name="Khurana J.P."/>
            <person name="Tyagi A.K."/>
            <person name="Gaikwad K."/>
            <person name="Singh A."/>
            <person name="Dalal V."/>
            <person name="Srivastava S."/>
            <person name="Dixit A."/>
            <person name="Pal A.K."/>
            <person name="Ghazi I.A."/>
            <person name="Yadav M."/>
            <person name="Pandit A."/>
            <person name="Bhargava A."/>
            <person name="Sureshbabu K."/>
            <person name="Batra K."/>
            <person name="Sharma T.R."/>
            <person name="Mohapatra T."/>
            <person name="Singh N.K."/>
            <person name="Messing J."/>
            <person name="Nelson A.B."/>
            <person name="Fuks G."/>
            <person name="Kavchok S."/>
            <person name="Keizer G."/>
            <person name="Linton E."/>
            <person name="Llaca V."/>
            <person name="Song R."/>
            <person name="Tanyolac B."/>
            <person name="Young S."/>
            <person name="Ho-Il K."/>
            <person name="Hahn J.H."/>
            <person name="Sangsakoo G."/>
            <person name="Vanavichit A."/>
            <person name="de Mattos Luiz.A.T."/>
            <person name="Zimmer P.D."/>
            <person name="Malone G."/>
            <person name="Dellagostin O."/>
            <person name="de Oliveira A.C."/>
            <person name="Bevan M."/>
            <person name="Bancroft I."/>
            <person name="Minx P."/>
            <person name="Cordum H."/>
            <person name="Wilson R."/>
            <person name="Cheng Z."/>
            <person name="Jin W."/>
            <person name="Jiang J."/>
            <person name="Leong S.A."/>
            <person name="Iwama H."/>
            <person name="Gojobori T."/>
            <person name="Itoh T."/>
            <person name="Niimura Y."/>
            <person name="Fujii Y."/>
            <person name="Habara T."/>
            <person name="Sakai H."/>
            <person name="Sato Y."/>
            <person name="Wilson G."/>
            <person name="Kumar K."/>
            <person name="McCouch S."/>
            <person name="Juretic N."/>
            <person name="Hoen D."/>
            <person name="Wright S."/>
            <person name="Bruskiewich R."/>
            <person name="Bureau T."/>
            <person name="Miyao A."/>
            <person name="Hirochika H."/>
            <person name="Nishikawa T."/>
            <person name="Kadowaki K."/>
            <person name="Sugiura M."/>
            <person name="Burr B."/>
            <person name="Sasaki T."/>
        </authorList>
    </citation>
    <scope>NUCLEOTIDE SEQUENCE [LARGE SCALE GENOMIC DNA]</scope>
    <source>
        <strain evidence="5">cv. Nipponbare</strain>
    </source>
</reference>
<feature type="region of interest" description="Disordered" evidence="1">
    <location>
        <begin position="1"/>
        <end position="28"/>
    </location>
</feature>
<dbReference type="Proteomes" id="UP000000763">
    <property type="component" value="Chromosome 7"/>
</dbReference>
<keyword evidence="2" id="KW-0812">Transmembrane</keyword>
<accession>Q6Z453</accession>
<keyword evidence="2" id="KW-1133">Transmembrane helix</keyword>
<organism evidence="3 5">
    <name type="scientific">Oryza sativa subsp. japonica</name>
    <name type="common">Rice</name>
    <dbReference type="NCBI Taxonomy" id="39947"/>
    <lineage>
        <taxon>Eukaryota</taxon>
        <taxon>Viridiplantae</taxon>
        <taxon>Streptophyta</taxon>
        <taxon>Embryophyta</taxon>
        <taxon>Tracheophyta</taxon>
        <taxon>Spermatophyta</taxon>
        <taxon>Magnoliopsida</taxon>
        <taxon>Liliopsida</taxon>
        <taxon>Poales</taxon>
        <taxon>Poaceae</taxon>
        <taxon>BOP clade</taxon>
        <taxon>Oryzoideae</taxon>
        <taxon>Oryzeae</taxon>
        <taxon>Oryzinae</taxon>
        <taxon>Oryza</taxon>
        <taxon>Oryza sativa</taxon>
    </lineage>
</organism>
<keyword evidence="2" id="KW-0472">Membrane</keyword>
<reference evidence="5" key="4">
    <citation type="journal article" date="2008" name="Nucleic Acids Res.">
        <title>The rice annotation project database (RAP-DB): 2008 update.</title>
        <authorList>
            <consortium name="The rice annotation project (RAP)"/>
        </authorList>
    </citation>
    <scope>GENOME REANNOTATION</scope>
    <source>
        <strain evidence="5">cv. Nipponbare</strain>
    </source>
</reference>
<protein>
    <recommendedName>
        <fullName evidence="6">Cell wall protein-like</fullName>
    </recommendedName>
</protein>
<dbReference type="AlphaFoldDB" id="Q6Z453"/>
<gene>
    <name evidence="4" type="ORF">OSJNBa0042E08.48</name>
    <name evidence="3" type="ORF">P0474B11.14</name>
</gene>
<feature type="transmembrane region" description="Helical" evidence="2">
    <location>
        <begin position="187"/>
        <end position="208"/>
    </location>
</feature>
<proteinExistence type="predicted"/>
<evidence type="ECO:0000313" key="3">
    <source>
        <dbReference type="EMBL" id="BAC84016.1"/>
    </source>
</evidence>
<evidence type="ECO:0000256" key="2">
    <source>
        <dbReference type="SAM" id="Phobius"/>
    </source>
</evidence>
<reference evidence="4" key="1">
    <citation type="submission" date="2002-04" db="EMBL/GenBank/DDBJ databases">
        <title>Oryza sativa nipponbare(GA3) genomic DNA, chromosome 7, BAC clone:OSJNBa0042E08.</title>
        <authorList>
            <person name="Sasaki T."/>
            <person name="Matsumoto T."/>
            <person name="Katayose Y."/>
        </authorList>
    </citation>
    <scope>NUCLEOTIDE SEQUENCE</scope>
</reference>
<feature type="transmembrane region" description="Helical" evidence="2">
    <location>
        <begin position="156"/>
        <end position="181"/>
    </location>
</feature>
<dbReference type="EMBL" id="AP005104">
    <property type="protein sequence ID" value="BAD30852.1"/>
    <property type="molecule type" value="Genomic_DNA"/>
</dbReference>
<dbReference type="EMBL" id="AP005189">
    <property type="protein sequence ID" value="BAC84016.1"/>
    <property type="molecule type" value="Genomic_DNA"/>
</dbReference>
<name>Q6Z453_ORYSJ</name>
<evidence type="ECO:0008006" key="6">
    <source>
        <dbReference type="Google" id="ProtNLM"/>
    </source>
</evidence>
<evidence type="ECO:0000256" key="1">
    <source>
        <dbReference type="SAM" id="MobiDB-lite"/>
    </source>
</evidence>
<feature type="compositionally biased region" description="Low complexity" evidence="1">
    <location>
        <begin position="18"/>
        <end position="28"/>
    </location>
</feature>